<reference evidence="3" key="1">
    <citation type="submission" date="2014-06" db="EMBL/GenBank/DDBJ databases">
        <authorList>
            <person name="Ju J."/>
            <person name="Zhang J."/>
        </authorList>
    </citation>
    <scope>NUCLEOTIDE SEQUENCE</scope>
    <source>
        <strain evidence="3">SscI8</strain>
    </source>
</reference>
<protein>
    <recommendedName>
        <fullName evidence="4">Effector family protein Eff1</fullName>
    </recommendedName>
</protein>
<dbReference type="EMBL" id="LK056669">
    <property type="protein sequence ID" value="CDR87830.1"/>
    <property type="molecule type" value="Genomic_DNA"/>
</dbReference>
<accession>A0A140KN51</accession>
<sequence>MRLPLLATLQLFAVLGGAFPTAPEFGPFGRAIASVSELGSDAESATNVLSRGWDHSSQPFSSNFPQQQGGLGFPPHILGSGNSFRHSLTSPFKALAGFYRTAPPHDTHLTAPPSDFLSTATPSNLEAPGSSVPLSPNQQDVHGASFLPLTPVEQDPPGTSSVPLSPAQQNLDGTVASQIDFQLPHWLRDRTQHDWIGLPTQLTYVRSPWLSKIYQQFVSTLPRYKRATNYEEVQLSDQLIGELLSRKRNIFKSNGNIYKVEVPDDWLQVAEIDHPVELLVRFHQKLNWVQQGTTRSVTFWSTADRGTKLALLGSFHIPWNRQWDLLDKFTKVERFNIHKLLVGDGESVSAYGERFYLEPKALKESQPSP</sequence>
<feature type="chain" id="PRO_5007303164" description="Effector family protein Eff1" evidence="2">
    <location>
        <begin position="19"/>
        <end position="369"/>
    </location>
</feature>
<evidence type="ECO:0000256" key="2">
    <source>
        <dbReference type="SAM" id="SignalP"/>
    </source>
</evidence>
<dbReference type="OrthoDB" id="2557790at2759"/>
<keyword evidence="2" id="KW-0732">Signal</keyword>
<evidence type="ECO:0000256" key="1">
    <source>
        <dbReference type="SAM" id="MobiDB-lite"/>
    </source>
</evidence>
<feature type="region of interest" description="Disordered" evidence="1">
    <location>
        <begin position="106"/>
        <end position="166"/>
    </location>
</feature>
<organism evidence="3">
    <name type="scientific">Sporisorium scitamineum</name>
    <dbReference type="NCBI Taxonomy" id="49012"/>
    <lineage>
        <taxon>Eukaryota</taxon>
        <taxon>Fungi</taxon>
        <taxon>Dikarya</taxon>
        <taxon>Basidiomycota</taxon>
        <taxon>Ustilaginomycotina</taxon>
        <taxon>Ustilaginomycetes</taxon>
        <taxon>Ustilaginales</taxon>
        <taxon>Ustilaginaceae</taxon>
        <taxon>Sporisorium</taxon>
    </lineage>
</organism>
<evidence type="ECO:0000313" key="3">
    <source>
        <dbReference type="EMBL" id="CDR87830.1"/>
    </source>
</evidence>
<feature type="signal peptide" evidence="2">
    <location>
        <begin position="1"/>
        <end position="18"/>
    </location>
</feature>
<evidence type="ECO:0008006" key="4">
    <source>
        <dbReference type="Google" id="ProtNLM"/>
    </source>
</evidence>
<name>A0A140KN51_9BASI</name>
<gene>
    <name evidence="3" type="ORF">SPSC_03542</name>
</gene>
<proteinExistence type="predicted"/>
<dbReference type="AlphaFoldDB" id="A0A140KN51"/>
<feature type="compositionally biased region" description="Polar residues" evidence="1">
    <location>
        <begin position="157"/>
        <end position="166"/>
    </location>
</feature>